<evidence type="ECO:0000313" key="5">
    <source>
        <dbReference type="Proteomes" id="UP001199355"/>
    </source>
</evidence>
<accession>A0AAE3AVZ8</accession>
<dbReference type="Pfam" id="PF13472">
    <property type="entry name" value="Lipase_GDSL_2"/>
    <property type="match status" value="1"/>
</dbReference>
<dbReference type="SUPFAM" id="SSF52266">
    <property type="entry name" value="SGNH hydrolase"/>
    <property type="match status" value="1"/>
</dbReference>
<protein>
    <submittedName>
        <fullName evidence="4">GDSL-type esterase/lipase family protein</fullName>
    </submittedName>
</protein>
<feature type="signal peptide" evidence="2">
    <location>
        <begin position="1"/>
        <end position="21"/>
    </location>
</feature>
<dbReference type="PANTHER" id="PTHR30383">
    <property type="entry name" value="THIOESTERASE 1/PROTEASE 1/LYSOPHOSPHOLIPASE L1"/>
    <property type="match status" value="1"/>
</dbReference>
<dbReference type="InterPro" id="IPR051532">
    <property type="entry name" value="Ester_Hydrolysis_Enzymes"/>
</dbReference>
<sequence length="351" mass="37680">MKRLSKVSCGLLLTASLLIGAMLSGCGQTTDYTAEIKEYQNKLESLAAENEELKAQLGITETQSTEETQTAAETENQSQEMVSENQTDQTGAQQAENTDNSGDEMKILVLGDSIWGNYRDDTGVSARLTACLAQKGKNATVYNGAIGGTRATISPDDNEYQFGPASDCSLGKMISILRGNTDVEMLQGKAAYDDIKAVMNVKDQIDVVILSYGMNDFLAQAPINNSDRPWTGFGTALSEGVKGVRSVFPQAQILITSPNYASYFPIPVKNMGEKALYNYASIACDVAVGQGTLCVDTYDNLGVDAYNADEYLEDGIHLNEKGRSLYAKTIASCLLYGTAGQISGNNIASFN</sequence>
<feature type="domain" description="SGNH hydrolase-type esterase" evidence="3">
    <location>
        <begin position="109"/>
        <end position="322"/>
    </location>
</feature>
<dbReference type="RefSeq" id="WP_308727660.1">
    <property type="nucleotide sequence ID" value="NZ_JAJEQF010000003.1"/>
</dbReference>
<dbReference type="Proteomes" id="UP001199355">
    <property type="component" value="Unassembled WGS sequence"/>
</dbReference>
<dbReference type="AlphaFoldDB" id="A0AAE3AVZ8"/>
<keyword evidence="5" id="KW-1185">Reference proteome</keyword>
<dbReference type="InterPro" id="IPR036514">
    <property type="entry name" value="SGNH_hydro_sf"/>
</dbReference>
<dbReference type="InterPro" id="IPR013830">
    <property type="entry name" value="SGNH_hydro"/>
</dbReference>
<dbReference type="Gene3D" id="3.40.50.1110">
    <property type="entry name" value="SGNH hydrolase"/>
    <property type="match status" value="1"/>
</dbReference>
<feature type="compositionally biased region" description="Low complexity" evidence="1">
    <location>
        <begin position="60"/>
        <end position="80"/>
    </location>
</feature>
<gene>
    <name evidence="4" type="ORF">LKD45_02500</name>
</gene>
<evidence type="ECO:0000256" key="2">
    <source>
        <dbReference type="SAM" id="SignalP"/>
    </source>
</evidence>
<proteinExistence type="predicted"/>
<keyword evidence="2" id="KW-0732">Signal</keyword>
<feature type="region of interest" description="Disordered" evidence="1">
    <location>
        <begin position="59"/>
        <end position="103"/>
    </location>
</feature>
<evidence type="ECO:0000259" key="3">
    <source>
        <dbReference type="Pfam" id="PF13472"/>
    </source>
</evidence>
<comment type="caution">
    <text evidence="4">The sequence shown here is derived from an EMBL/GenBank/DDBJ whole genome shotgun (WGS) entry which is preliminary data.</text>
</comment>
<dbReference type="EMBL" id="JAJEQF010000003">
    <property type="protein sequence ID" value="MCC2166580.1"/>
    <property type="molecule type" value="Genomic_DNA"/>
</dbReference>
<reference evidence="4 5" key="1">
    <citation type="submission" date="2021-10" db="EMBL/GenBank/DDBJ databases">
        <title>Anaerobic single-cell dispensing facilitates the cultivation of human gut bacteria.</title>
        <authorList>
            <person name="Afrizal A."/>
        </authorList>
    </citation>
    <scope>NUCLEOTIDE SEQUENCE [LARGE SCALE GENOMIC DNA]</scope>
    <source>
        <strain evidence="4 5">CLA-AA-H244</strain>
    </source>
</reference>
<dbReference type="CDD" id="cd00229">
    <property type="entry name" value="SGNH_hydrolase"/>
    <property type="match status" value="1"/>
</dbReference>
<evidence type="ECO:0000256" key="1">
    <source>
        <dbReference type="SAM" id="MobiDB-lite"/>
    </source>
</evidence>
<dbReference type="PROSITE" id="PS51257">
    <property type="entry name" value="PROKAR_LIPOPROTEIN"/>
    <property type="match status" value="1"/>
</dbReference>
<evidence type="ECO:0000313" key="4">
    <source>
        <dbReference type="EMBL" id="MCC2166580.1"/>
    </source>
</evidence>
<name>A0AAE3AVZ8_9FIRM</name>
<feature type="chain" id="PRO_5042021250" evidence="2">
    <location>
        <begin position="22"/>
        <end position="351"/>
    </location>
</feature>
<organism evidence="4 5">
    <name type="scientific">Gallintestinimicrobium propionicum</name>
    <dbReference type="NCBI Taxonomy" id="2981770"/>
    <lineage>
        <taxon>Bacteria</taxon>
        <taxon>Bacillati</taxon>
        <taxon>Bacillota</taxon>
        <taxon>Clostridia</taxon>
        <taxon>Lachnospirales</taxon>
        <taxon>Lachnospiraceae</taxon>
        <taxon>Gallintestinimicrobium</taxon>
    </lineage>
</organism>
<feature type="compositionally biased region" description="Polar residues" evidence="1">
    <location>
        <begin position="81"/>
        <end position="100"/>
    </location>
</feature>